<dbReference type="SUPFAM" id="SSF55347">
    <property type="entry name" value="Glyceraldehyde-3-phosphate dehydrogenase-like, C-terminal domain"/>
    <property type="match status" value="1"/>
</dbReference>
<dbReference type="InterPro" id="IPR036291">
    <property type="entry name" value="NAD(P)-bd_dom_sf"/>
</dbReference>
<dbReference type="Pfam" id="PF01408">
    <property type="entry name" value="GFO_IDH_MocA"/>
    <property type="match status" value="1"/>
</dbReference>
<evidence type="ECO:0000256" key="1">
    <source>
        <dbReference type="ARBA" id="ARBA00023002"/>
    </source>
</evidence>
<dbReference type="InterPro" id="IPR055170">
    <property type="entry name" value="GFO_IDH_MocA-like_dom"/>
</dbReference>
<evidence type="ECO:0000313" key="4">
    <source>
        <dbReference type="EMBL" id="TJY42829.1"/>
    </source>
</evidence>
<feature type="domain" description="GFO/IDH/MocA-like oxidoreductase" evidence="3">
    <location>
        <begin position="133"/>
        <end position="254"/>
    </location>
</feature>
<keyword evidence="5" id="KW-1185">Reference proteome</keyword>
<dbReference type="AlphaFoldDB" id="A0A4V5LSF0"/>
<gene>
    <name evidence="4" type="ORF">E5161_08300</name>
</gene>
<name>A0A4V5LSF0_9BACL</name>
<reference evidence="4 5" key="1">
    <citation type="submission" date="2019-04" db="EMBL/GenBank/DDBJ databases">
        <title>Cohnella sp. nov., isolated from soil.</title>
        <authorList>
            <person name="Kim W."/>
        </authorList>
    </citation>
    <scope>NUCLEOTIDE SEQUENCE [LARGE SCALE GENOMIC DNA]</scope>
    <source>
        <strain evidence="4 5">CAU 1483</strain>
    </source>
</reference>
<dbReference type="GO" id="GO:0000166">
    <property type="term" value="F:nucleotide binding"/>
    <property type="evidence" value="ECO:0007669"/>
    <property type="project" value="InterPro"/>
</dbReference>
<sequence>MDQQKVIRAGIIGLGGVGERVFQALRAHPAFQVAVLCDASEQRVKQAAETHRLAWTTDYRTILDDPAIDLIYVGVPPKFHHGIVMDVLKARKHVLCEKPLANSEEEAKEMSEAAASAGVVHAMNFPTYYRAAYAEMAKRIAEGFLGELKRVELKAHFHTWPRPWQQNHWIGGREQGGFIREVFPHFIHLIRAILGPIRDVNAHVQYPADPALCETAMFASAKLDGGVPVLFDGLSQIAQKENITFTMYGSQGTLSLQDWNVVKAGGMNEPLTEVPLPEIDRTLGLLDELAAAIRGEKARLVDFAEGYEIQQTLESLLRG</sequence>
<dbReference type="Proteomes" id="UP000309673">
    <property type="component" value="Unassembled WGS sequence"/>
</dbReference>
<dbReference type="InterPro" id="IPR000683">
    <property type="entry name" value="Gfo/Idh/MocA-like_OxRdtase_N"/>
</dbReference>
<dbReference type="PANTHER" id="PTHR43818:SF11">
    <property type="entry name" value="BCDNA.GH03377"/>
    <property type="match status" value="1"/>
</dbReference>
<evidence type="ECO:0000259" key="2">
    <source>
        <dbReference type="Pfam" id="PF01408"/>
    </source>
</evidence>
<protein>
    <submittedName>
        <fullName evidence="4">Gfo/Idh/MocA family oxidoreductase</fullName>
    </submittedName>
</protein>
<dbReference type="Gene3D" id="3.30.360.10">
    <property type="entry name" value="Dihydrodipicolinate Reductase, domain 2"/>
    <property type="match status" value="1"/>
</dbReference>
<feature type="domain" description="Gfo/Idh/MocA-like oxidoreductase N-terminal" evidence="2">
    <location>
        <begin position="7"/>
        <end position="124"/>
    </location>
</feature>
<dbReference type="SUPFAM" id="SSF51735">
    <property type="entry name" value="NAD(P)-binding Rossmann-fold domains"/>
    <property type="match status" value="1"/>
</dbReference>
<dbReference type="InterPro" id="IPR050463">
    <property type="entry name" value="Gfo/Idh/MocA_oxidrdct_glycsds"/>
</dbReference>
<dbReference type="Gene3D" id="3.40.50.720">
    <property type="entry name" value="NAD(P)-binding Rossmann-like Domain"/>
    <property type="match status" value="1"/>
</dbReference>
<comment type="caution">
    <text evidence="4">The sequence shown here is derived from an EMBL/GenBank/DDBJ whole genome shotgun (WGS) entry which is preliminary data.</text>
</comment>
<dbReference type="GO" id="GO:0016491">
    <property type="term" value="F:oxidoreductase activity"/>
    <property type="evidence" value="ECO:0007669"/>
    <property type="project" value="UniProtKB-KW"/>
</dbReference>
<dbReference type="RefSeq" id="WP_136777248.1">
    <property type="nucleotide sequence ID" value="NZ_SUPK01000003.1"/>
</dbReference>
<dbReference type="PANTHER" id="PTHR43818">
    <property type="entry name" value="BCDNA.GH03377"/>
    <property type="match status" value="1"/>
</dbReference>
<organism evidence="4 5">
    <name type="scientific">Cohnella pontilimi</name>
    <dbReference type="NCBI Taxonomy" id="2564100"/>
    <lineage>
        <taxon>Bacteria</taxon>
        <taxon>Bacillati</taxon>
        <taxon>Bacillota</taxon>
        <taxon>Bacilli</taxon>
        <taxon>Bacillales</taxon>
        <taxon>Paenibacillaceae</taxon>
        <taxon>Cohnella</taxon>
    </lineage>
</organism>
<dbReference type="Pfam" id="PF22725">
    <property type="entry name" value="GFO_IDH_MocA_C3"/>
    <property type="match status" value="1"/>
</dbReference>
<accession>A0A4V5LSF0</accession>
<keyword evidence="1" id="KW-0560">Oxidoreductase</keyword>
<proteinExistence type="predicted"/>
<evidence type="ECO:0000313" key="5">
    <source>
        <dbReference type="Proteomes" id="UP000309673"/>
    </source>
</evidence>
<dbReference type="OrthoDB" id="9815825at2"/>
<dbReference type="EMBL" id="SUPK01000003">
    <property type="protein sequence ID" value="TJY42829.1"/>
    <property type="molecule type" value="Genomic_DNA"/>
</dbReference>
<evidence type="ECO:0000259" key="3">
    <source>
        <dbReference type="Pfam" id="PF22725"/>
    </source>
</evidence>